<evidence type="ECO:0000313" key="1">
    <source>
        <dbReference type="EMBL" id="GAA56494.1"/>
    </source>
</evidence>
<sequence>MRKLISIPPSGIYYPFAFWRFKVNISRLFQPALIAELLSFRAGIHCKGLVYQFLQTNRSKGDKPFYSLYEPQIFGASTCRTSFQLILG</sequence>
<feature type="non-terminal residue" evidence="1">
    <location>
        <position position="88"/>
    </location>
</feature>
<proteinExistence type="predicted"/>
<keyword evidence="2" id="KW-1185">Reference proteome</keyword>
<dbReference type="AlphaFoldDB" id="G7YU64"/>
<name>G7YU64_CLOSI</name>
<organism evidence="1 2">
    <name type="scientific">Clonorchis sinensis</name>
    <name type="common">Chinese liver fluke</name>
    <dbReference type="NCBI Taxonomy" id="79923"/>
    <lineage>
        <taxon>Eukaryota</taxon>
        <taxon>Metazoa</taxon>
        <taxon>Spiralia</taxon>
        <taxon>Lophotrochozoa</taxon>
        <taxon>Platyhelminthes</taxon>
        <taxon>Trematoda</taxon>
        <taxon>Digenea</taxon>
        <taxon>Opisthorchiida</taxon>
        <taxon>Opisthorchiata</taxon>
        <taxon>Opisthorchiidae</taxon>
        <taxon>Clonorchis</taxon>
    </lineage>
</organism>
<dbReference type="EMBL" id="DF144273">
    <property type="protein sequence ID" value="GAA56494.1"/>
    <property type="molecule type" value="Genomic_DNA"/>
</dbReference>
<protein>
    <submittedName>
        <fullName evidence="1">Uncharacterized protein</fullName>
    </submittedName>
</protein>
<dbReference type="Proteomes" id="UP000008909">
    <property type="component" value="Unassembled WGS sequence"/>
</dbReference>
<accession>G7YU64</accession>
<reference key="2">
    <citation type="submission" date="2011-10" db="EMBL/GenBank/DDBJ databases">
        <title>The genome and transcriptome sequence of Clonorchis sinensis provide insights into the carcinogenic liver fluke.</title>
        <authorList>
            <person name="Wang X."/>
            <person name="Huang Y."/>
            <person name="Chen W."/>
            <person name="Liu H."/>
            <person name="Guo L."/>
            <person name="Chen Y."/>
            <person name="Luo F."/>
            <person name="Zhou W."/>
            <person name="Sun J."/>
            <person name="Mao Q."/>
            <person name="Liang P."/>
            <person name="Zhou C."/>
            <person name="Tian Y."/>
            <person name="Men J."/>
            <person name="Lv X."/>
            <person name="Huang L."/>
            <person name="Zhou J."/>
            <person name="Hu Y."/>
            <person name="Li R."/>
            <person name="Zhang F."/>
            <person name="Lei H."/>
            <person name="Li X."/>
            <person name="Hu X."/>
            <person name="Liang C."/>
            <person name="Xu J."/>
            <person name="Wu Z."/>
            <person name="Yu X."/>
        </authorList>
    </citation>
    <scope>NUCLEOTIDE SEQUENCE</scope>
    <source>
        <strain>Henan</strain>
    </source>
</reference>
<reference evidence="1" key="1">
    <citation type="journal article" date="2011" name="Genome Biol.">
        <title>The draft genome of the carcinogenic human liver fluke Clonorchis sinensis.</title>
        <authorList>
            <person name="Wang X."/>
            <person name="Chen W."/>
            <person name="Huang Y."/>
            <person name="Sun J."/>
            <person name="Men J."/>
            <person name="Liu H."/>
            <person name="Luo F."/>
            <person name="Guo L."/>
            <person name="Lv X."/>
            <person name="Deng C."/>
            <person name="Zhou C."/>
            <person name="Fan Y."/>
            <person name="Li X."/>
            <person name="Huang L."/>
            <person name="Hu Y."/>
            <person name="Liang C."/>
            <person name="Hu X."/>
            <person name="Xu J."/>
            <person name="Yu X."/>
        </authorList>
    </citation>
    <scope>NUCLEOTIDE SEQUENCE [LARGE SCALE GENOMIC DNA]</scope>
    <source>
        <strain evidence="1">Henan</strain>
    </source>
</reference>
<evidence type="ECO:0000313" key="2">
    <source>
        <dbReference type="Proteomes" id="UP000008909"/>
    </source>
</evidence>
<gene>
    <name evidence="1" type="ORF">CLF_111002</name>
</gene>